<evidence type="ECO:0000256" key="1">
    <source>
        <dbReference type="SAM" id="MobiDB-lite"/>
    </source>
</evidence>
<feature type="region of interest" description="Disordered" evidence="1">
    <location>
        <begin position="30"/>
        <end position="68"/>
    </location>
</feature>
<name>A0A0G4FNG7_9ALVE</name>
<sequence length="68" mass="7333">MNGTRSDLSEGDACRHTVWLYADACAETAGSTKAPINSRAVRGRSDTQRPQRASKAPISPCKEKIEKG</sequence>
<dbReference type="EMBL" id="CDMZ01000505">
    <property type="protein sequence ID" value="CEM15756.1"/>
    <property type="molecule type" value="Genomic_DNA"/>
</dbReference>
<gene>
    <name evidence="2" type="ORF">Cvel_17943</name>
</gene>
<accession>A0A0G4FNG7</accession>
<protein>
    <submittedName>
        <fullName evidence="2">Uncharacterized protein</fullName>
    </submittedName>
</protein>
<proteinExistence type="predicted"/>
<dbReference type="VEuPathDB" id="CryptoDB:Cvel_17943"/>
<reference evidence="2" key="1">
    <citation type="submission" date="2014-11" db="EMBL/GenBank/DDBJ databases">
        <authorList>
            <person name="Otto D Thomas"/>
            <person name="Naeem Raeece"/>
        </authorList>
    </citation>
    <scope>NUCLEOTIDE SEQUENCE</scope>
</reference>
<organism evidence="2">
    <name type="scientific">Chromera velia CCMP2878</name>
    <dbReference type="NCBI Taxonomy" id="1169474"/>
    <lineage>
        <taxon>Eukaryota</taxon>
        <taxon>Sar</taxon>
        <taxon>Alveolata</taxon>
        <taxon>Colpodellida</taxon>
        <taxon>Chromeraceae</taxon>
        <taxon>Chromera</taxon>
    </lineage>
</organism>
<dbReference type="AlphaFoldDB" id="A0A0G4FNG7"/>
<evidence type="ECO:0000313" key="2">
    <source>
        <dbReference type="EMBL" id="CEM15756.1"/>
    </source>
</evidence>